<dbReference type="InterPro" id="IPR043502">
    <property type="entry name" value="DNA/RNA_pol_sf"/>
</dbReference>
<feature type="non-terminal residue" evidence="3">
    <location>
        <position position="1"/>
    </location>
</feature>
<dbReference type="GO" id="GO:0006261">
    <property type="term" value="P:DNA-templated DNA replication"/>
    <property type="evidence" value="ECO:0007669"/>
    <property type="project" value="InterPro"/>
</dbReference>
<reference evidence="3" key="1">
    <citation type="journal article" date="2014" name="Front. Microbiol.">
        <title>High frequency of phylogenetically diverse reductive dehalogenase-homologous genes in deep subseafloor sedimentary metagenomes.</title>
        <authorList>
            <person name="Kawai M."/>
            <person name="Futagami T."/>
            <person name="Toyoda A."/>
            <person name="Takaki Y."/>
            <person name="Nishi S."/>
            <person name="Hori S."/>
            <person name="Arai W."/>
            <person name="Tsubouchi T."/>
            <person name="Morono Y."/>
            <person name="Uchiyama I."/>
            <person name="Ito T."/>
            <person name="Fujiyama A."/>
            <person name="Inagaki F."/>
            <person name="Takami H."/>
        </authorList>
    </citation>
    <scope>NUCLEOTIDE SEQUENCE</scope>
    <source>
        <strain evidence="3">Expedition CK06-06</strain>
    </source>
</reference>
<dbReference type="AlphaFoldDB" id="X0XMX5"/>
<comment type="caution">
    <text evidence="3">The sequence shown here is derived from an EMBL/GenBank/DDBJ whole genome shotgun (WGS) entry which is preliminary data.</text>
</comment>
<dbReference type="InterPro" id="IPR001098">
    <property type="entry name" value="DNA-dir_DNA_pol_A_palm_dom"/>
</dbReference>
<dbReference type="PANTHER" id="PTHR10133:SF27">
    <property type="entry name" value="DNA POLYMERASE NU"/>
    <property type="match status" value="1"/>
</dbReference>
<dbReference type="EMBL" id="BARS01032180">
    <property type="protein sequence ID" value="GAG26331.1"/>
    <property type="molecule type" value="Genomic_DNA"/>
</dbReference>
<dbReference type="SUPFAM" id="SSF56672">
    <property type="entry name" value="DNA/RNA polymerases"/>
    <property type="match status" value="1"/>
</dbReference>
<organism evidence="3">
    <name type="scientific">marine sediment metagenome</name>
    <dbReference type="NCBI Taxonomy" id="412755"/>
    <lineage>
        <taxon>unclassified sequences</taxon>
        <taxon>metagenomes</taxon>
        <taxon>ecological metagenomes</taxon>
    </lineage>
</organism>
<evidence type="ECO:0000259" key="2">
    <source>
        <dbReference type="Pfam" id="PF00476"/>
    </source>
</evidence>
<feature type="domain" description="DNA-directed DNA polymerase family A palm" evidence="2">
    <location>
        <begin position="1"/>
        <end position="75"/>
    </location>
</feature>
<proteinExistence type="predicted"/>
<dbReference type="PANTHER" id="PTHR10133">
    <property type="entry name" value="DNA POLYMERASE I"/>
    <property type="match status" value="1"/>
</dbReference>
<dbReference type="GO" id="GO:0006302">
    <property type="term" value="P:double-strand break repair"/>
    <property type="evidence" value="ECO:0007669"/>
    <property type="project" value="TreeGrafter"/>
</dbReference>
<evidence type="ECO:0000256" key="1">
    <source>
        <dbReference type="ARBA" id="ARBA00022705"/>
    </source>
</evidence>
<protein>
    <recommendedName>
        <fullName evidence="2">DNA-directed DNA polymerase family A palm domain-containing protein</fullName>
    </recommendedName>
</protein>
<dbReference type="Gene3D" id="3.30.70.370">
    <property type="match status" value="1"/>
</dbReference>
<dbReference type="GO" id="GO:0003887">
    <property type="term" value="F:DNA-directed DNA polymerase activity"/>
    <property type="evidence" value="ECO:0007669"/>
    <property type="project" value="InterPro"/>
</dbReference>
<dbReference type="GO" id="GO:0003677">
    <property type="term" value="F:DNA binding"/>
    <property type="evidence" value="ECO:0007669"/>
    <property type="project" value="InterPro"/>
</dbReference>
<sequence length="77" mass="9092">AADLMKKAMIDIWREMKRKDLKSKMILQVHDELVFEVPDAEKDEMEILVKERMENVFPLKAPLKVHLSWGVNWAEAK</sequence>
<evidence type="ECO:0000313" key="3">
    <source>
        <dbReference type="EMBL" id="GAG26331.1"/>
    </source>
</evidence>
<accession>X0XMX5</accession>
<dbReference type="InterPro" id="IPR002298">
    <property type="entry name" value="DNA_polymerase_A"/>
</dbReference>
<name>X0XMX5_9ZZZZ</name>
<keyword evidence="1" id="KW-0235">DNA replication</keyword>
<dbReference type="Pfam" id="PF00476">
    <property type="entry name" value="DNA_pol_A"/>
    <property type="match status" value="1"/>
</dbReference>
<gene>
    <name evidence="3" type="ORF">S01H1_49975</name>
</gene>